<feature type="transmembrane region" description="Helical" evidence="2">
    <location>
        <begin position="129"/>
        <end position="147"/>
    </location>
</feature>
<evidence type="ECO:0000256" key="1">
    <source>
        <dbReference type="ARBA" id="ARBA00009353"/>
    </source>
</evidence>
<accession>A0ABU0S0D7</accession>
<reference evidence="6 7" key="1">
    <citation type="submission" date="2023-07" db="EMBL/GenBank/DDBJ databases">
        <title>Comparative genomics of wheat-associated soil bacteria to identify genetic determinants of phenazine resistance.</title>
        <authorList>
            <person name="Mouncey N."/>
        </authorList>
    </citation>
    <scope>NUCLEOTIDE SEQUENCE [LARGE SCALE GENOMIC DNA]</scope>
    <source>
        <strain evidence="6 7">W2I16</strain>
    </source>
</reference>
<feature type="transmembrane region" description="Helical" evidence="2">
    <location>
        <begin position="377"/>
        <end position="395"/>
    </location>
</feature>
<evidence type="ECO:0000313" key="6">
    <source>
        <dbReference type="EMBL" id="MDQ0937681.1"/>
    </source>
</evidence>
<dbReference type="InterPro" id="IPR010099">
    <property type="entry name" value="SDR39U1"/>
</dbReference>
<comment type="caution">
    <text evidence="6">The sequence shown here is derived from an EMBL/GenBank/DDBJ whole genome shotgun (WGS) entry which is preliminary data.</text>
</comment>
<dbReference type="EMBL" id="JAUSZS010000008">
    <property type="protein sequence ID" value="MDQ0937681.1"/>
    <property type="molecule type" value="Genomic_DNA"/>
</dbReference>
<dbReference type="NCBIfam" id="TIGR01777">
    <property type="entry name" value="yfcH"/>
    <property type="match status" value="1"/>
</dbReference>
<protein>
    <submittedName>
        <fullName evidence="6">Uncharacterized protein (TIGR01777 family)</fullName>
    </submittedName>
</protein>
<feature type="domain" description="DUF1731" evidence="5">
    <location>
        <begin position="714"/>
        <end position="748"/>
    </location>
</feature>
<dbReference type="InterPro" id="IPR013549">
    <property type="entry name" value="DUF1731"/>
</dbReference>
<evidence type="ECO:0000256" key="2">
    <source>
        <dbReference type="SAM" id="Phobius"/>
    </source>
</evidence>
<dbReference type="Pfam" id="PF01370">
    <property type="entry name" value="Epimerase"/>
    <property type="match status" value="1"/>
</dbReference>
<keyword evidence="2" id="KW-0812">Transmembrane</keyword>
<feature type="transmembrane region" description="Helical" evidence="2">
    <location>
        <begin position="76"/>
        <end position="93"/>
    </location>
</feature>
<dbReference type="SUPFAM" id="SSF51735">
    <property type="entry name" value="NAD(P)-binding Rossmann-fold domains"/>
    <property type="match status" value="1"/>
</dbReference>
<gene>
    <name evidence="6" type="ORF">QFZ49_007656</name>
</gene>
<evidence type="ECO:0000259" key="4">
    <source>
        <dbReference type="Pfam" id="PF07786"/>
    </source>
</evidence>
<feature type="transmembrane region" description="Helical" evidence="2">
    <location>
        <begin position="340"/>
        <end position="365"/>
    </location>
</feature>
<feature type="transmembrane region" description="Helical" evidence="2">
    <location>
        <begin position="237"/>
        <end position="258"/>
    </location>
</feature>
<dbReference type="InterPro" id="IPR012429">
    <property type="entry name" value="HGSNAT_cat"/>
</dbReference>
<evidence type="ECO:0000259" key="3">
    <source>
        <dbReference type="Pfam" id="PF01370"/>
    </source>
</evidence>
<evidence type="ECO:0000259" key="5">
    <source>
        <dbReference type="Pfam" id="PF08338"/>
    </source>
</evidence>
<dbReference type="Proteomes" id="UP001223072">
    <property type="component" value="Unassembled WGS sequence"/>
</dbReference>
<keyword evidence="2" id="KW-1133">Transmembrane helix</keyword>
<feature type="transmembrane region" description="Helical" evidence="2">
    <location>
        <begin position="212"/>
        <end position="230"/>
    </location>
</feature>
<dbReference type="InterPro" id="IPR036291">
    <property type="entry name" value="NAD(P)-bd_dom_sf"/>
</dbReference>
<dbReference type="Gene3D" id="3.40.50.720">
    <property type="entry name" value="NAD(P)-binding Rossmann-like Domain"/>
    <property type="match status" value="1"/>
</dbReference>
<organism evidence="6 7">
    <name type="scientific">Streptomyces turgidiscabies</name>
    <dbReference type="NCBI Taxonomy" id="85558"/>
    <lineage>
        <taxon>Bacteria</taxon>
        <taxon>Bacillati</taxon>
        <taxon>Actinomycetota</taxon>
        <taxon>Actinomycetes</taxon>
        <taxon>Kitasatosporales</taxon>
        <taxon>Streptomycetaceae</taxon>
        <taxon>Streptomyces</taxon>
    </lineage>
</organism>
<dbReference type="Pfam" id="PF07786">
    <property type="entry name" value="HGSNAT_cat"/>
    <property type="match status" value="1"/>
</dbReference>
<evidence type="ECO:0000313" key="7">
    <source>
        <dbReference type="Proteomes" id="UP001223072"/>
    </source>
</evidence>
<keyword evidence="2" id="KW-0472">Membrane</keyword>
<feature type="transmembrane region" description="Helical" evidence="2">
    <location>
        <begin position="154"/>
        <end position="173"/>
    </location>
</feature>
<dbReference type="PANTHER" id="PTHR11092:SF0">
    <property type="entry name" value="EPIMERASE FAMILY PROTEIN SDR39U1"/>
    <property type="match status" value="1"/>
</dbReference>
<comment type="similarity">
    <text evidence="1">Belongs to the NAD(P)-dependent epimerase/dehydratase family. SDR39U1 subfamily.</text>
</comment>
<proteinExistence type="inferred from homology"/>
<feature type="transmembrane region" description="Helical" evidence="2">
    <location>
        <begin position="105"/>
        <end position="123"/>
    </location>
</feature>
<name>A0ABU0S0D7_9ACTN</name>
<sequence>MSKNASLPNPALHARTERTVPVGVAGSPPASVGRLVGVDLARGLAVFGMYAAHLGPDPSSGGVTGHVMELFHGRSSALFALLAGFSITLMTGRRVPKTGREGRQAVARVLIRAVILVAFGTWLTSTGTPVEVILAFYGLYFVMVLPFRRLSAGTLAALTAGTALVLPQLLYVIQQSTYNGTWAQTFTRDDPLARVSGTGGFVELLFAGSHPALTWIPFVFAGMAVARLDLASTVVRVRLAVTGGALAVLGYGGSWLALHFVPGVASALTAGGEAFGSGSAMSAWWSDTAGYPSGDSAAWLWAASPHSETTLSVVGNTEVAIAVLAGCVAAVDALPRFRALAAPVIAVGTTSLTAYVFHVAGIRILGIEELPGSPLHVLVGFVVAVTVFATVWSRFLGCGPLERLLGNATKIARFVKQAPSFERVQFSALRCSQDTFQAPGGAMKIVIPGGTGQVGAVLNRALTAAGHDVTVLTRRPTREHEVGWDGETLGDWAGTVDGSDVVINLAGRSVSCRYTPANLRAMMDSRVHSAQVVGEAIAGATRPPRLWLQMSTATVYAHRFDAPNDEATGLIGGTEPGVPDYWAYSVDIARAWEAAQEQAATPATRKVALRTAMVMSPDRGGVLDVLLRLARLGLGGPVAGGAQYVSWIHDHDFVRAVEFLAERDDLAGPVNLAAPHPVPQREFMRALRTAWGVPVGLPATRWMAELGAFALRSDTELLLKSRRVVPGRLLDAGFTFEHAEWPEAATDLVRRVRDRAGTRTGARARRAATAHR</sequence>
<dbReference type="Pfam" id="PF08338">
    <property type="entry name" value="DUF1731"/>
    <property type="match status" value="1"/>
</dbReference>
<dbReference type="PANTHER" id="PTHR11092">
    <property type="entry name" value="SUGAR NUCLEOTIDE EPIMERASE RELATED"/>
    <property type="match status" value="1"/>
</dbReference>
<feature type="domain" description="NAD-dependent epimerase/dehydratase" evidence="3">
    <location>
        <begin position="445"/>
        <end position="665"/>
    </location>
</feature>
<keyword evidence="7" id="KW-1185">Reference proteome</keyword>
<feature type="domain" description="Heparan-alpha-glucosaminide N-acetyltransferase catalytic" evidence="4">
    <location>
        <begin position="34"/>
        <end position="232"/>
    </location>
</feature>
<dbReference type="InterPro" id="IPR001509">
    <property type="entry name" value="Epimerase_deHydtase"/>
</dbReference>